<sequence>MGGNLTQNLHSFRRPVVMGHPTDPVILRDLAVSSNANNRPLIRCHDDMISRPGDRLVCIPESHLFCIPCRCWRELIVSRIASPPDDYYAQALFITIKANWTSSLPDGRSGCTRGYRTFPVEYHYSKMTSLKGDR</sequence>
<dbReference type="EMBL" id="CAAALY010098579">
    <property type="protein sequence ID" value="VEL28898.1"/>
    <property type="molecule type" value="Genomic_DNA"/>
</dbReference>
<evidence type="ECO:0000313" key="2">
    <source>
        <dbReference type="Proteomes" id="UP000784294"/>
    </source>
</evidence>
<accession>A0A3S5AUP4</accession>
<protein>
    <submittedName>
        <fullName evidence="1">Uncharacterized protein</fullName>
    </submittedName>
</protein>
<dbReference type="AlphaFoldDB" id="A0A3S5AUP4"/>
<reference evidence="1" key="1">
    <citation type="submission" date="2018-11" db="EMBL/GenBank/DDBJ databases">
        <authorList>
            <consortium name="Pathogen Informatics"/>
        </authorList>
    </citation>
    <scope>NUCLEOTIDE SEQUENCE</scope>
</reference>
<name>A0A3S5AUP4_9PLAT</name>
<organism evidence="1 2">
    <name type="scientific">Protopolystoma xenopodis</name>
    <dbReference type="NCBI Taxonomy" id="117903"/>
    <lineage>
        <taxon>Eukaryota</taxon>
        <taxon>Metazoa</taxon>
        <taxon>Spiralia</taxon>
        <taxon>Lophotrochozoa</taxon>
        <taxon>Platyhelminthes</taxon>
        <taxon>Monogenea</taxon>
        <taxon>Polyopisthocotylea</taxon>
        <taxon>Polystomatidea</taxon>
        <taxon>Polystomatidae</taxon>
        <taxon>Protopolystoma</taxon>
    </lineage>
</organism>
<comment type="caution">
    <text evidence="1">The sequence shown here is derived from an EMBL/GenBank/DDBJ whole genome shotgun (WGS) entry which is preliminary data.</text>
</comment>
<gene>
    <name evidence="1" type="ORF">PXEA_LOCUS22338</name>
</gene>
<proteinExistence type="predicted"/>
<keyword evidence="2" id="KW-1185">Reference proteome</keyword>
<evidence type="ECO:0000313" key="1">
    <source>
        <dbReference type="EMBL" id="VEL28898.1"/>
    </source>
</evidence>
<dbReference type="Proteomes" id="UP000784294">
    <property type="component" value="Unassembled WGS sequence"/>
</dbReference>